<evidence type="ECO:0000313" key="2">
    <source>
        <dbReference type="EMBL" id="MDQ0580358.1"/>
    </source>
</evidence>
<organism evidence="2 3">
    <name type="scientific">Streptomyces rishiriensis</name>
    <dbReference type="NCBI Taxonomy" id="68264"/>
    <lineage>
        <taxon>Bacteria</taxon>
        <taxon>Bacillati</taxon>
        <taxon>Actinomycetota</taxon>
        <taxon>Actinomycetes</taxon>
        <taxon>Kitasatosporales</taxon>
        <taxon>Streptomycetaceae</taxon>
        <taxon>Streptomyces</taxon>
    </lineage>
</organism>
<proteinExistence type="predicted"/>
<evidence type="ECO:0000313" key="3">
    <source>
        <dbReference type="Proteomes" id="UP001230654"/>
    </source>
</evidence>
<reference evidence="2 3" key="1">
    <citation type="submission" date="2023-07" db="EMBL/GenBank/DDBJ databases">
        <title>Comparative genomics of wheat-associated soil bacteria to identify genetic determinants of phenazine resistance.</title>
        <authorList>
            <person name="Mouncey N."/>
        </authorList>
    </citation>
    <scope>NUCLEOTIDE SEQUENCE [LARGE SCALE GENOMIC DNA]</scope>
    <source>
        <strain evidence="2 3">B2I6</strain>
    </source>
</reference>
<feature type="region of interest" description="Disordered" evidence="1">
    <location>
        <begin position="1"/>
        <end position="33"/>
    </location>
</feature>
<feature type="compositionally biased region" description="Basic residues" evidence="1">
    <location>
        <begin position="1"/>
        <end position="15"/>
    </location>
</feature>
<name>A0ABU0NNQ3_STRRH</name>
<evidence type="ECO:0000256" key="1">
    <source>
        <dbReference type="SAM" id="MobiDB-lite"/>
    </source>
</evidence>
<protein>
    <submittedName>
        <fullName evidence="2">Uncharacterized protein</fullName>
    </submittedName>
</protein>
<sequence>MGIRMLHRRKAHARVHATAAADPRSGPGAASRKRRHLALAPGAAAPRIPWTPGTALRSAAARLRRPVPVRFLPRAVSRFLPRIVTRFLAGPVPREDNRRHLWAEAVRGHLAVALGVLGRLRGPRTVRRVPLVVVTATPLSERPGDSSAH</sequence>
<keyword evidence="3" id="KW-1185">Reference proteome</keyword>
<gene>
    <name evidence="2" type="ORF">QF030_002536</name>
</gene>
<accession>A0ABU0NNQ3</accession>
<comment type="caution">
    <text evidence="2">The sequence shown here is derived from an EMBL/GenBank/DDBJ whole genome shotgun (WGS) entry which is preliminary data.</text>
</comment>
<dbReference type="RefSeq" id="WP_307162736.1">
    <property type="nucleotide sequence ID" value="NZ_JAUSWV010000002.1"/>
</dbReference>
<dbReference type="Proteomes" id="UP001230654">
    <property type="component" value="Unassembled WGS sequence"/>
</dbReference>
<dbReference type="EMBL" id="JAUSWV010000002">
    <property type="protein sequence ID" value="MDQ0580358.1"/>
    <property type="molecule type" value="Genomic_DNA"/>
</dbReference>